<reference evidence="6" key="2">
    <citation type="submission" date="2025-08" db="UniProtKB">
        <authorList>
            <consortium name="RefSeq"/>
        </authorList>
    </citation>
    <scope>IDENTIFICATION</scope>
    <source>
        <tissue evidence="6">Leaf</tissue>
    </source>
</reference>
<dbReference type="OrthoDB" id="663550at2759"/>
<evidence type="ECO:0000256" key="2">
    <source>
        <dbReference type="ARBA" id="ARBA00023242"/>
    </source>
</evidence>
<dbReference type="PROSITE" id="PS51138">
    <property type="entry name" value="ENT"/>
    <property type="match status" value="1"/>
</dbReference>
<accession>A0A6P5ESN0</accession>
<sequence>MTRMYRLVRPVRKAYVQQVEVFTNWVDRSGSWLKARIVSGDAKSYVVEYYELRPGTMERVPRKSVRWPTLPPTASAVPATTRWPRGANVEARKNNKDGDWMPATVSGADRDGPEPRHVITLFRSNEAIEVRASDTRPRKVAWLAKRKLSKRCAVKPCGDEKKSSAETEGAAPAETPPPQTAVLNTAACKEPKDIPESVSMVDHPTDQVVNDPFDACSNDGEKRQLSANVEDPSGQSAHPSEHQDVKAGPTSSNSGSCSSKRKRPSSRDDGEIVAAETHSLEQKAYHYALMALYKSGRLLSWEQETSLSDMRALLHISDDEHLLELKKLRSG</sequence>
<evidence type="ECO:0000256" key="3">
    <source>
        <dbReference type="SAM" id="MobiDB-lite"/>
    </source>
</evidence>
<organism evidence="5 6">
    <name type="scientific">Ananas comosus</name>
    <name type="common">Pineapple</name>
    <name type="synonym">Ananas ananas</name>
    <dbReference type="NCBI Taxonomy" id="4615"/>
    <lineage>
        <taxon>Eukaryota</taxon>
        <taxon>Viridiplantae</taxon>
        <taxon>Streptophyta</taxon>
        <taxon>Embryophyta</taxon>
        <taxon>Tracheophyta</taxon>
        <taxon>Spermatophyta</taxon>
        <taxon>Magnoliopsida</taxon>
        <taxon>Liliopsida</taxon>
        <taxon>Poales</taxon>
        <taxon>Bromeliaceae</taxon>
        <taxon>Bromelioideae</taxon>
        <taxon>Ananas</taxon>
    </lineage>
</organism>
<dbReference type="RefSeq" id="XP_020086736.1">
    <property type="nucleotide sequence ID" value="XM_020231147.1"/>
</dbReference>
<protein>
    <submittedName>
        <fullName evidence="6">Uncharacterized protein LOC109709075</fullName>
    </submittedName>
</protein>
<feature type="region of interest" description="Disordered" evidence="3">
    <location>
        <begin position="90"/>
        <end position="115"/>
    </location>
</feature>
<feature type="region of interest" description="Disordered" evidence="3">
    <location>
        <begin position="196"/>
        <end position="271"/>
    </location>
</feature>
<comment type="subcellular location">
    <subcellularLocation>
        <location evidence="1">Nucleus</location>
    </subcellularLocation>
</comment>
<dbReference type="InterPro" id="IPR005491">
    <property type="entry name" value="ENT_dom"/>
</dbReference>
<evidence type="ECO:0000259" key="4">
    <source>
        <dbReference type="PROSITE" id="PS51138"/>
    </source>
</evidence>
<evidence type="ECO:0000313" key="5">
    <source>
        <dbReference type="Proteomes" id="UP000515123"/>
    </source>
</evidence>
<name>A0A6P5ESN0_ANACO</name>
<dbReference type="Proteomes" id="UP000515123">
    <property type="component" value="Linkage group 4"/>
</dbReference>
<dbReference type="Gene3D" id="1.10.1240.40">
    <property type="entry name" value="ENT domain"/>
    <property type="match status" value="1"/>
</dbReference>
<evidence type="ECO:0000313" key="6">
    <source>
        <dbReference type="RefSeq" id="XP_020086736.1"/>
    </source>
</evidence>
<dbReference type="InterPro" id="IPR033485">
    <property type="entry name" value="EMSY-LIKE_plant"/>
</dbReference>
<dbReference type="GO" id="GO:0050832">
    <property type="term" value="P:defense response to fungus"/>
    <property type="evidence" value="ECO:0007669"/>
    <property type="project" value="InterPro"/>
</dbReference>
<feature type="region of interest" description="Disordered" evidence="3">
    <location>
        <begin position="154"/>
        <end position="180"/>
    </location>
</feature>
<feature type="domain" description="ENT" evidence="4">
    <location>
        <begin position="273"/>
        <end position="331"/>
    </location>
</feature>
<dbReference type="SMART" id="SM01191">
    <property type="entry name" value="ENT"/>
    <property type="match status" value="1"/>
</dbReference>
<dbReference type="Gramene" id="Aco028394.1.mrna1">
    <property type="protein sequence ID" value="Aco028394.1.mrna1.cds1"/>
    <property type="gene ID" value="Aco028394.1.path1"/>
</dbReference>
<dbReference type="InterPro" id="IPR036142">
    <property type="entry name" value="ENT_dom-like_sf"/>
</dbReference>
<keyword evidence="2" id="KW-0539">Nucleus</keyword>
<proteinExistence type="predicted"/>
<keyword evidence="5" id="KW-1185">Reference proteome</keyword>
<dbReference type="Pfam" id="PF05641">
    <property type="entry name" value="Agenet"/>
    <property type="match status" value="1"/>
</dbReference>
<reference evidence="5" key="1">
    <citation type="journal article" date="2015" name="Nat. Genet.">
        <title>The pineapple genome and the evolution of CAM photosynthesis.</title>
        <authorList>
            <person name="Ming R."/>
            <person name="VanBuren R."/>
            <person name="Wai C.M."/>
            <person name="Tang H."/>
            <person name="Schatz M.C."/>
            <person name="Bowers J.E."/>
            <person name="Lyons E."/>
            <person name="Wang M.L."/>
            <person name="Chen J."/>
            <person name="Biggers E."/>
            <person name="Zhang J."/>
            <person name="Huang L."/>
            <person name="Zhang L."/>
            <person name="Miao W."/>
            <person name="Zhang J."/>
            <person name="Ye Z."/>
            <person name="Miao C."/>
            <person name="Lin Z."/>
            <person name="Wang H."/>
            <person name="Zhou H."/>
            <person name="Yim W.C."/>
            <person name="Priest H.D."/>
            <person name="Zheng C."/>
            <person name="Woodhouse M."/>
            <person name="Edger P.P."/>
            <person name="Guyot R."/>
            <person name="Guo H.B."/>
            <person name="Guo H."/>
            <person name="Zheng G."/>
            <person name="Singh R."/>
            <person name="Sharma A."/>
            <person name="Min X."/>
            <person name="Zheng Y."/>
            <person name="Lee H."/>
            <person name="Gurtowski J."/>
            <person name="Sedlazeck F.J."/>
            <person name="Harkess A."/>
            <person name="McKain M.R."/>
            <person name="Liao Z."/>
            <person name="Fang J."/>
            <person name="Liu J."/>
            <person name="Zhang X."/>
            <person name="Zhang Q."/>
            <person name="Hu W."/>
            <person name="Qin Y."/>
            <person name="Wang K."/>
            <person name="Chen L.Y."/>
            <person name="Shirley N."/>
            <person name="Lin Y.R."/>
            <person name="Liu L.Y."/>
            <person name="Hernandez A.G."/>
            <person name="Wright C.L."/>
            <person name="Bulone V."/>
            <person name="Tuskan G.A."/>
            <person name="Heath K."/>
            <person name="Zee F."/>
            <person name="Moore P.H."/>
            <person name="Sunkar R."/>
            <person name="Leebens-Mack J.H."/>
            <person name="Mockler T."/>
            <person name="Bennetzen J.L."/>
            <person name="Freeling M."/>
            <person name="Sankoff D."/>
            <person name="Paterson A.H."/>
            <person name="Zhu X."/>
            <person name="Yang X."/>
            <person name="Smith J.A."/>
            <person name="Cushman J.C."/>
            <person name="Paull R.E."/>
            <person name="Yu Q."/>
        </authorList>
    </citation>
    <scope>NUCLEOTIDE SEQUENCE [LARGE SCALE GENOMIC DNA]</scope>
    <source>
        <strain evidence="5">cv. F153</strain>
    </source>
</reference>
<dbReference type="SUPFAM" id="SSF158639">
    <property type="entry name" value="ENT-like"/>
    <property type="match status" value="1"/>
</dbReference>
<dbReference type="InterPro" id="IPR008395">
    <property type="entry name" value="Agenet-like_dom"/>
</dbReference>
<dbReference type="GO" id="GO:0005634">
    <property type="term" value="C:nucleus"/>
    <property type="evidence" value="ECO:0007669"/>
    <property type="project" value="UniProtKB-SubCell"/>
</dbReference>
<dbReference type="Pfam" id="PF03735">
    <property type="entry name" value="ENT"/>
    <property type="match status" value="1"/>
</dbReference>
<feature type="compositionally biased region" description="Basic and acidic residues" evidence="3">
    <location>
        <begin position="90"/>
        <end position="99"/>
    </location>
</feature>
<dbReference type="PANTHER" id="PTHR33432">
    <property type="entry name" value="PROTEIN EMSY-LIKE 4"/>
    <property type="match status" value="1"/>
</dbReference>
<dbReference type="AlphaFoldDB" id="A0A6P5ESN0"/>
<gene>
    <name evidence="6" type="primary">LOC109709075</name>
</gene>
<dbReference type="PANTHER" id="PTHR33432:SF33">
    <property type="entry name" value="OS03G0796400 PROTEIN"/>
    <property type="match status" value="1"/>
</dbReference>
<dbReference type="GeneID" id="109709075"/>
<evidence type="ECO:0000256" key="1">
    <source>
        <dbReference type="ARBA" id="ARBA00004123"/>
    </source>
</evidence>